<feature type="compositionally biased region" description="Basic and acidic residues" evidence="1">
    <location>
        <begin position="71"/>
        <end position="91"/>
    </location>
</feature>
<reference evidence="2" key="1">
    <citation type="journal article" date="2023" name="Mol. Phylogenet. Evol.">
        <title>Genome-scale phylogeny and comparative genomics of the fungal order Sordariales.</title>
        <authorList>
            <person name="Hensen N."/>
            <person name="Bonometti L."/>
            <person name="Westerberg I."/>
            <person name="Brannstrom I.O."/>
            <person name="Guillou S."/>
            <person name="Cros-Aarteil S."/>
            <person name="Calhoun S."/>
            <person name="Haridas S."/>
            <person name="Kuo A."/>
            <person name="Mondo S."/>
            <person name="Pangilinan J."/>
            <person name="Riley R."/>
            <person name="LaButti K."/>
            <person name="Andreopoulos B."/>
            <person name="Lipzen A."/>
            <person name="Chen C."/>
            <person name="Yan M."/>
            <person name="Daum C."/>
            <person name="Ng V."/>
            <person name="Clum A."/>
            <person name="Steindorff A."/>
            <person name="Ohm R.A."/>
            <person name="Martin F."/>
            <person name="Silar P."/>
            <person name="Natvig D.O."/>
            <person name="Lalanne C."/>
            <person name="Gautier V."/>
            <person name="Ament-Velasquez S.L."/>
            <person name="Kruys A."/>
            <person name="Hutchinson M.I."/>
            <person name="Powell A.J."/>
            <person name="Barry K."/>
            <person name="Miller A.N."/>
            <person name="Grigoriev I.V."/>
            <person name="Debuchy R."/>
            <person name="Gladieux P."/>
            <person name="Hiltunen Thoren M."/>
            <person name="Johannesson H."/>
        </authorList>
    </citation>
    <scope>NUCLEOTIDE SEQUENCE</scope>
    <source>
        <strain evidence="2">PSN243</strain>
    </source>
</reference>
<dbReference type="AlphaFoldDB" id="A0AAV9H1Q8"/>
<comment type="caution">
    <text evidence="2">The sequence shown here is derived from an EMBL/GenBank/DDBJ whole genome shotgun (WGS) entry which is preliminary data.</text>
</comment>
<proteinExistence type="predicted"/>
<sequence>MRSRPSETLLGMARFHHCSLSGPQMPWGEQTAAALEANLTSLENKLDELLASFGVPLEEEVQDKTTTSNGKPERQNDDKKIDGDKKANGGK</sequence>
<evidence type="ECO:0008006" key="4">
    <source>
        <dbReference type="Google" id="ProtNLM"/>
    </source>
</evidence>
<keyword evidence="3" id="KW-1185">Reference proteome</keyword>
<dbReference type="Proteomes" id="UP001321760">
    <property type="component" value="Unassembled WGS sequence"/>
</dbReference>
<organism evidence="2 3">
    <name type="scientific">Podospora aff. communis PSN243</name>
    <dbReference type="NCBI Taxonomy" id="3040156"/>
    <lineage>
        <taxon>Eukaryota</taxon>
        <taxon>Fungi</taxon>
        <taxon>Dikarya</taxon>
        <taxon>Ascomycota</taxon>
        <taxon>Pezizomycotina</taxon>
        <taxon>Sordariomycetes</taxon>
        <taxon>Sordariomycetidae</taxon>
        <taxon>Sordariales</taxon>
        <taxon>Podosporaceae</taxon>
        <taxon>Podospora</taxon>
    </lineage>
</organism>
<feature type="region of interest" description="Disordered" evidence="1">
    <location>
        <begin position="57"/>
        <end position="91"/>
    </location>
</feature>
<reference evidence="2" key="2">
    <citation type="submission" date="2023-05" db="EMBL/GenBank/DDBJ databases">
        <authorList>
            <consortium name="Lawrence Berkeley National Laboratory"/>
            <person name="Steindorff A."/>
            <person name="Hensen N."/>
            <person name="Bonometti L."/>
            <person name="Westerberg I."/>
            <person name="Brannstrom I.O."/>
            <person name="Guillou S."/>
            <person name="Cros-Aarteil S."/>
            <person name="Calhoun S."/>
            <person name="Haridas S."/>
            <person name="Kuo A."/>
            <person name="Mondo S."/>
            <person name="Pangilinan J."/>
            <person name="Riley R."/>
            <person name="Labutti K."/>
            <person name="Andreopoulos B."/>
            <person name="Lipzen A."/>
            <person name="Chen C."/>
            <person name="Yanf M."/>
            <person name="Daum C."/>
            <person name="Ng V."/>
            <person name="Clum A."/>
            <person name="Ohm R."/>
            <person name="Martin F."/>
            <person name="Silar P."/>
            <person name="Natvig D."/>
            <person name="Lalanne C."/>
            <person name="Gautier V."/>
            <person name="Ament-Velasquez S.L."/>
            <person name="Kruys A."/>
            <person name="Hutchinson M.I."/>
            <person name="Powell A.J."/>
            <person name="Barry K."/>
            <person name="Miller A.N."/>
            <person name="Grigoriev I.V."/>
            <person name="Debuchy R."/>
            <person name="Gladieux P."/>
            <person name="Thoren M.H."/>
            <person name="Johannesson H."/>
        </authorList>
    </citation>
    <scope>NUCLEOTIDE SEQUENCE</scope>
    <source>
        <strain evidence="2">PSN243</strain>
    </source>
</reference>
<protein>
    <recommendedName>
        <fullName evidence="4">EKC/KEOPS complex subunit GON7</fullName>
    </recommendedName>
</protein>
<evidence type="ECO:0000256" key="1">
    <source>
        <dbReference type="SAM" id="MobiDB-lite"/>
    </source>
</evidence>
<accession>A0AAV9H1Q8</accession>
<gene>
    <name evidence="2" type="ORF">QBC34DRAFT_136889</name>
</gene>
<evidence type="ECO:0000313" key="3">
    <source>
        <dbReference type="Proteomes" id="UP001321760"/>
    </source>
</evidence>
<name>A0AAV9H1Q8_9PEZI</name>
<evidence type="ECO:0000313" key="2">
    <source>
        <dbReference type="EMBL" id="KAK4454608.1"/>
    </source>
</evidence>
<dbReference type="EMBL" id="MU865916">
    <property type="protein sequence ID" value="KAK4454608.1"/>
    <property type="molecule type" value="Genomic_DNA"/>
</dbReference>